<dbReference type="Proteomes" id="UP001318682">
    <property type="component" value="Chromosome"/>
</dbReference>
<dbReference type="PANTHER" id="PTHR43194">
    <property type="entry name" value="HYDROLASE ALPHA/BETA FOLD FAMILY"/>
    <property type="match status" value="1"/>
</dbReference>
<proteinExistence type="predicted"/>
<dbReference type="InterPro" id="IPR000073">
    <property type="entry name" value="AB_hydrolase_1"/>
</dbReference>
<dbReference type="GO" id="GO:0004301">
    <property type="term" value="F:epoxide hydrolase activity"/>
    <property type="evidence" value="ECO:0007669"/>
    <property type="project" value="UniProtKB-EC"/>
</dbReference>
<dbReference type="Gene3D" id="3.40.50.1820">
    <property type="entry name" value="alpha/beta hydrolase"/>
    <property type="match status" value="1"/>
</dbReference>
<evidence type="ECO:0000313" key="3">
    <source>
        <dbReference type="Proteomes" id="UP001318682"/>
    </source>
</evidence>
<dbReference type="RefSeq" id="WP_187428137.1">
    <property type="nucleotide sequence ID" value="NZ_CP143423.1"/>
</dbReference>
<dbReference type="PRINTS" id="PR00412">
    <property type="entry name" value="EPOXHYDRLASE"/>
</dbReference>
<dbReference type="Pfam" id="PF00561">
    <property type="entry name" value="Abhydrolase_1"/>
    <property type="match status" value="1"/>
</dbReference>
<dbReference type="InterPro" id="IPR017497">
    <property type="entry name" value="BchO"/>
</dbReference>
<reference evidence="3" key="1">
    <citation type="submission" date="2024-01" db="EMBL/GenBank/DDBJ databases">
        <title>Roseobacter fucihabitans sp. nov., isolated from the brown alga Fucus spiralis.</title>
        <authorList>
            <person name="Hahnke S."/>
            <person name="Berger M."/>
            <person name="Schlingloff A."/>
            <person name="Athale I."/>
            <person name="Neumann-Schaal M."/>
            <person name="Adenaya A."/>
            <person name="Poehlein A."/>
            <person name="Daniel R."/>
            <person name="Pertersen J."/>
            <person name="Brinkhoff T."/>
        </authorList>
    </citation>
    <scope>NUCLEOTIDE SEQUENCE [LARGE SCALE GENOMIC DNA]</scope>
    <source>
        <strain evidence="3">B14</strain>
    </source>
</reference>
<sequence>MRWPAPPDWPNADISQQILCAPHRWHVQETGNGPTILLLHGAGGSTHSFRALIPLLARSHHVVAIDLPGQGFTQLGARHRCGLDVMATDIAKLCMQQGWKPRAIIGHSAGGALALELSQNLSDAQGLAPLIIGINPALDTFDGIAGVLFPVIAKMLAALPFSARFFSAASANPARIAALITGTGSTLDAEGLDLYRRLVADRNHVDATLLMMSQWDLIPLSRRIETLQARTLFIVGENDKAVPPKVARTAAQRMPDARLVEIASNGHLVHEEAPGTVAAHILEFLGDLK</sequence>
<accession>A0ABZ2BNR6</accession>
<organism evidence="2 3">
    <name type="scientific">Roseobacter fucihabitans</name>
    <dbReference type="NCBI Taxonomy" id="1537242"/>
    <lineage>
        <taxon>Bacteria</taxon>
        <taxon>Pseudomonadati</taxon>
        <taxon>Pseudomonadota</taxon>
        <taxon>Alphaproteobacteria</taxon>
        <taxon>Rhodobacterales</taxon>
        <taxon>Roseobacteraceae</taxon>
        <taxon>Roseobacter</taxon>
    </lineage>
</organism>
<dbReference type="NCBIfam" id="TIGR03056">
    <property type="entry name" value="bchO_mg_che_rel"/>
    <property type="match status" value="1"/>
</dbReference>
<dbReference type="EC" id="3.3.2.10" evidence="2"/>
<dbReference type="SUPFAM" id="SSF53474">
    <property type="entry name" value="alpha/beta-Hydrolases"/>
    <property type="match status" value="1"/>
</dbReference>
<evidence type="ECO:0000259" key="1">
    <source>
        <dbReference type="Pfam" id="PF00561"/>
    </source>
</evidence>
<dbReference type="PANTHER" id="PTHR43194:SF2">
    <property type="entry name" value="PEROXISOMAL MEMBRANE PROTEIN LPX1"/>
    <property type="match status" value="1"/>
</dbReference>
<dbReference type="EMBL" id="CP143423">
    <property type="protein sequence ID" value="WVX47198.1"/>
    <property type="molecule type" value="Genomic_DNA"/>
</dbReference>
<dbReference type="InterPro" id="IPR050228">
    <property type="entry name" value="Carboxylesterase_BioH"/>
</dbReference>
<gene>
    <name evidence="2" type="ORF">ROLI_002630</name>
</gene>
<keyword evidence="3" id="KW-1185">Reference proteome</keyword>
<dbReference type="InterPro" id="IPR029058">
    <property type="entry name" value="AB_hydrolase_fold"/>
</dbReference>
<protein>
    <submittedName>
        <fullName evidence="2">Soluble epoxide hydrolase</fullName>
        <ecNumber evidence="2">3.3.2.10</ecNumber>
    </submittedName>
</protein>
<evidence type="ECO:0000313" key="2">
    <source>
        <dbReference type="EMBL" id="WVX47198.1"/>
    </source>
</evidence>
<dbReference type="PRINTS" id="PR00111">
    <property type="entry name" value="ABHYDROLASE"/>
</dbReference>
<keyword evidence="2" id="KW-0378">Hydrolase</keyword>
<feature type="domain" description="AB hydrolase-1" evidence="1">
    <location>
        <begin position="34"/>
        <end position="274"/>
    </location>
</feature>
<name>A0ABZ2BNR6_9RHOB</name>
<dbReference type="InterPro" id="IPR000639">
    <property type="entry name" value="Epox_hydrolase-like"/>
</dbReference>